<comment type="pathway">
    <text evidence="3 12">Glycolipid biosynthesis; lipid IV(A) biosynthesis; lipid IV(A) from (3R)-3-hydroxytetradecanoyl-[acyl-carrier-protein] and UDP-N-acetyl-alpha-D-glucosamine: step 2/6.</text>
</comment>
<dbReference type="InterPro" id="IPR004463">
    <property type="entry name" value="UDP-acyl_GlcNac_deAcase"/>
</dbReference>
<comment type="caution">
    <text evidence="13">The sequence shown here is derived from an EMBL/GenBank/DDBJ whole genome shotgun (WGS) entry which is preliminary data.</text>
</comment>
<dbReference type="AlphaFoldDB" id="A0A2S8GDS8"/>
<feature type="binding site" evidence="12">
    <location>
        <position position="91"/>
    </location>
    <ligand>
        <name>Zn(2+)</name>
        <dbReference type="ChEBI" id="CHEBI:29105"/>
    </ligand>
</feature>
<dbReference type="EC" id="3.5.1.108" evidence="4 12"/>
<gene>
    <name evidence="12 13" type="primary">lpxC</name>
    <name evidence="13" type="ORF">C5Y93_28270</name>
</gene>
<evidence type="ECO:0000256" key="4">
    <source>
        <dbReference type="ARBA" id="ARBA00012745"/>
    </source>
</evidence>
<evidence type="ECO:0000256" key="6">
    <source>
        <dbReference type="ARBA" id="ARBA00022556"/>
    </source>
</evidence>
<comment type="catalytic activity">
    <reaction evidence="11 12">
        <text>a UDP-3-O-[(3R)-3-hydroxyacyl]-N-acetyl-alpha-D-glucosamine + H2O = a UDP-3-O-[(3R)-3-hydroxyacyl]-alpha-D-glucosamine + acetate</text>
        <dbReference type="Rhea" id="RHEA:67816"/>
        <dbReference type="ChEBI" id="CHEBI:15377"/>
        <dbReference type="ChEBI" id="CHEBI:30089"/>
        <dbReference type="ChEBI" id="CHEBI:137740"/>
        <dbReference type="ChEBI" id="CHEBI:173225"/>
        <dbReference type="EC" id="3.5.1.108"/>
    </reaction>
</comment>
<sequence length="301" mass="33033">MNSASLASTGEPLARFQQTLKAAATVSGRGYWSGKDITVRFLPAPESTGVVFVREDLEGAPQIPAHVDYRIEVPRRTNLVHQGATVEMVEHVLAALAGLQVDNCYVHVNSAEMPGLDGSAQAYVEQILAAGIEEQSTPRAVLNISEVVRVGDDECWVEARPGGSRRMKFKYRLDFGTEGMIGRETLEGKISPDYFTAELATARTFLLLQEAEWLRSQGLGTHVDFSELLVFGPEGPIDNELRFEDECVRHKVLDLVGDLALAGCDIQGTIIANRSGHRLNAELVKQLLKENQVAYLSRRTA</sequence>
<dbReference type="PANTHER" id="PTHR33694">
    <property type="entry name" value="UDP-3-O-ACYL-N-ACETYLGLUCOSAMINE DEACETYLASE 1, MITOCHONDRIAL-RELATED"/>
    <property type="match status" value="1"/>
</dbReference>
<evidence type="ECO:0000256" key="7">
    <source>
        <dbReference type="ARBA" id="ARBA00022723"/>
    </source>
</evidence>
<dbReference type="PANTHER" id="PTHR33694:SF1">
    <property type="entry name" value="UDP-3-O-ACYL-N-ACETYLGLUCOSAMINE DEACETYLASE 1, MITOCHONDRIAL-RELATED"/>
    <property type="match status" value="1"/>
</dbReference>
<dbReference type="Proteomes" id="UP000237819">
    <property type="component" value="Unassembled WGS sequence"/>
</dbReference>
<evidence type="ECO:0000256" key="11">
    <source>
        <dbReference type="ARBA" id="ARBA00024535"/>
    </source>
</evidence>
<keyword evidence="6 12" id="KW-0441">Lipid A biosynthesis</keyword>
<dbReference type="GO" id="GO:0046872">
    <property type="term" value="F:metal ion binding"/>
    <property type="evidence" value="ECO:0007669"/>
    <property type="project" value="UniProtKB-KW"/>
</dbReference>
<dbReference type="Pfam" id="PF03331">
    <property type="entry name" value="LpxC"/>
    <property type="match status" value="1"/>
</dbReference>
<evidence type="ECO:0000313" key="14">
    <source>
        <dbReference type="Proteomes" id="UP000237819"/>
    </source>
</evidence>
<accession>A0A2S8GDS8</accession>
<keyword evidence="7 12" id="KW-0479">Metal-binding</keyword>
<feature type="binding site" evidence="12">
    <location>
        <position position="250"/>
    </location>
    <ligand>
        <name>Zn(2+)</name>
        <dbReference type="ChEBI" id="CHEBI:29105"/>
    </ligand>
</feature>
<evidence type="ECO:0000256" key="10">
    <source>
        <dbReference type="ARBA" id="ARBA00023098"/>
    </source>
</evidence>
<keyword evidence="8 12" id="KW-0378">Hydrolase</keyword>
<reference evidence="13 14" key="1">
    <citation type="submission" date="2018-02" db="EMBL/GenBank/DDBJ databases">
        <title>Comparative genomes isolates from brazilian mangrove.</title>
        <authorList>
            <person name="Araujo J.E."/>
            <person name="Taketani R.G."/>
            <person name="Silva M.C.P."/>
            <person name="Loureco M.V."/>
            <person name="Andreote F.D."/>
        </authorList>
    </citation>
    <scope>NUCLEOTIDE SEQUENCE [LARGE SCALE GENOMIC DNA]</scope>
    <source>
        <strain evidence="13 14">Nap-Phe MGV</strain>
    </source>
</reference>
<dbReference type="GO" id="GO:0103117">
    <property type="term" value="F:UDP-3-O-acyl-N-acetylglucosamine deacetylase activity"/>
    <property type="evidence" value="ECO:0007669"/>
    <property type="project" value="UniProtKB-UniRule"/>
</dbReference>
<dbReference type="SUPFAM" id="SSF54211">
    <property type="entry name" value="Ribosomal protein S5 domain 2-like"/>
    <property type="match status" value="2"/>
</dbReference>
<evidence type="ECO:0000256" key="5">
    <source>
        <dbReference type="ARBA" id="ARBA00022516"/>
    </source>
</evidence>
<dbReference type="InterPro" id="IPR015870">
    <property type="entry name" value="UDP-acyl_N-AcGlcN_deAcase_N"/>
</dbReference>
<comment type="cofactor">
    <cofactor evidence="1 12">
        <name>Zn(2+)</name>
        <dbReference type="ChEBI" id="CHEBI:29105"/>
    </cofactor>
</comment>
<dbReference type="InterPro" id="IPR011334">
    <property type="entry name" value="UDP-acyl_GlcNac_deAcase_C"/>
</dbReference>
<evidence type="ECO:0000313" key="13">
    <source>
        <dbReference type="EMBL" id="PQO42244.1"/>
    </source>
</evidence>
<proteinExistence type="inferred from homology"/>
<evidence type="ECO:0000256" key="12">
    <source>
        <dbReference type="HAMAP-Rule" id="MF_00388"/>
    </source>
</evidence>
<evidence type="ECO:0000256" key="8">
    <source>
        <dbReference type="ARBA" id="ARBA00022801"/>
    </source>
</evidence>
<keyword evidence="5 12" id="KW-0444">Lipid biosynthesis</keyword>
<comment type="similarity">
    <text evidence="12">Belongs to the LpxC family.</text>
</comment>
<feature type="binding site" evidence="12">
    <location>
        <position position="254"/>
    </location>
    <ligand>
        <name>Zn(2+)</name>
        <dbReference type="ChEBI" id="CHEBI:29105"/>
    </ligand>
</feature>
<dbReference type="Gene3D" id="3.30.230.20">
    <property type="entry name" value="lpxc deacetylase, domain 1"/>
    <property type="match status" value="1"/>
</dbReference>
<dbReference type="Gene3D" id="3.30.1700.10">
    <property type="entry name" value="lpxc deacetylase, domain 2"/>
    <property type="match status" value="1"/>
</dbReference>
<keyword evidence="10 12" id="KW-0443">Lipid metabolism</keyword>
<evidence type="ECO:0000256" key="9">
    <source>
        <dbReference type="ARBA" id="ARBA00022833"/>
    </source>
</evidence>
<dbReference type="GO" id="GO:0009245">
    <property type="term" value="P:lipid A biosynthetic process"/>
    <property type="evidence" value="ECO:0007669"/>
    <property type="project" value="UniProtKB-UniRule"/>
</dbReference>
<evidence type="ECO:0000256" key="1">
    <source>
        <dbReference type="ARBA" id="ARBA00001947"/>
    </source>
</evidence>
<dbReference type="GO" id="GO:0016020">
    <property type="term" value="C:membrane"/>
    <property type="evidence" value="ECO:0007669"/>
    <property type="project" value="GOC"/>
</dbReference>
<comment type="function">
    <text evidence="2 12">Catalyzes the hydrolysis of UDP-3-O-myristoyl-N-acetylglucosamine to form UDP-3-O-myristoylglucosamine and acetate, the committed step in lipid A biosynthesis.</text>
</comment>
<protein>
    <recommendedName>
        <fullName evidence="4 12">UDP-3-O-acyl-N-acetylglucosamine deacetylase</fullName>
        <shortName evidence="12">UDP-3-O-acyl-GlcNAc deacetylase</shortName>
        <ecNumber evidence="4 12">3.5.1.108</ecNumber>
    </recommendedName>
    <alternativeName>
        <fullName evidence="12">UDP-3-O-[R-3-hydroxymyristoyl]-N-acetylglucosamine deacetylase</fullName>
    </alternativeName>
</protein>
<evidence type="ECO:0000256" key="2">
    <source>
        <dbReference type="ARBA" id="ARBA00002923"/>
    </source>
</evidence>
<dbReference type="EMBL" id="PUHZ01000025">
    <property type="protein sequence ID" value="PQO42244.1"/>
    <property type="molecule type" value="Genomic_DNA"/>
</dbReference>
<evidence type="ECO:0000256" key="3">
    <source>
        <dbReference type="ARBA" id="ARBA00005002"/>
    </source>
</evidence>
<dbReference type="HAMAP" id="MF_00388">
    <property type="entry name" value="LpxC"/>
    <property type="match status" value="1"/>
</dbReference>
<feature type="active site" description="Proton donor" evidence="12">
    <location>
        <position position="277"/>
    </location>
</feature>
<organism evidence="13 14">
    <name type="scientific">Blastopirellula marina</name>
    <dbReference type="NCBI Taxonomy" id="124"/>
    <lineage>
        <taxon>Bacteria</taxon>
        <taxon>Pseudomonadati</taxon>
        <taxon>Planctomycetota</taxon>
        <taxon>Planctomycetia</taxon>
        <taxon>Pirellulales</taxon>
        <taxon>Pirellulaceae</taxon>
        <taxon>Blastopirellula</taxon>
    </lineage>
</organism>
<dbReference type="InterPro" id="IPR020568">
    <property type="entry name" value="Ribosomal_Su5_D2-typ_SF"/>
</dbReference>
<dbReference type="OrthoDB" id="9772788at2"/>
<name>A0A2S8GDS8_9BACT</name>
<dbReference type="NCBIfam" id="TIGR00325">
    <property type="entry name" value="lpxC"/>
    <property type="match status" value="1"/>
</dbReference>
<dbReference type="RefSeq" id="WP_105338825.1">
    <property type="nucleotide sequence ID" value="NZ_PUHZ01000025.1"/>
</dbReference>
<keyword evidence="9 12" id="KW-0862">Zinc</keyword>
<dbReference type="UniPathway" id="UPA00359">
    <property type="reaction ID" value="UER00478"/>
</dbReference>